<feature type="domain" description="Ig-like" evidence="3">
    <location>
        <begin position="122"/>
        <end position="226"/>
    </location>
</feature>
<keyword evidence="1" id="KW-0393">Immunoglobulin domain</keyword>
<dbReference type="InterPro" id="IPR013783">
    <property type="entry name" value="Ig-like_fold"/>
</dbReference>
<organism evidence="4 5">
    <name type="scientific">Rangifer tarandus platyrhynchus</name>
    <name type="common">Svalbard reindeer</name>
    <dbReference type="NCBI Taxonomy" id="3082113"/>
    <lineage>
        <taxon>Eukaryota</taxon>
        <taxon>Metazoa</taxon>
        <taxon>Chordata</taxon>
        <taxon>Craniata</taxon>
        <taxon>Vertebrata</taxon>
        <taxon>Euteleostomi</taxon>
        <taxon>Mammalia</taxon>
        <taxon>Eutheria</taxon>
        <taxon>Laurasiatheria</taxon>
        <taxon>Artiodactyla</taxon>
        <taxon>Ruminantia</taxon>
        <taxon>Pecora</taxon>
        <taxon>Cervidae</taxon>
        <taxon>Odocoileinae</taxon>
        <taxon>Rangifer</taxon>
    </lineage>
</organism>
<protein>
    <recommendedName>
        <fullName evidence="3">Ig-like domain-containing protein</fullName>
    </recommendedName>
</protein>
<sequence length="1282" mass="139023">MLEVDLKETRGQDSQTASTQKPFVYQLRSCCTKEDPVILGCLVKDYFPGSVTVTWDTVPLDGSTLTFPSIQMANSSLYITTSQLTVSGEQPREFTCSVFHAETNHTTTKTVSTECIRNFSDPSVKLFYSSCNPSGDTHTTIQLLCRISGYTPGKIKVTWLVDGHESKELYAQSGPEIQEGNLTSTYSEVNITQGQWVSEKTYTCRVSYYGFNFDNHARRCTGKALTDADTQTPGAQGGGQSTSHRPLSHTAESEPRGVSAYLSPPTPLELYINKSPKITCLVVDLASTKNLTLTWSRANGKPVHEDPPEIKKQFNGTFTVTSTLPVDVIDWVEGETYYCKVSHGDLPTDIQRSISKDVGEQQAEGMWVGLLGEAWLTTYLSTGKRVAPKVYVFSPDRKEMENEEELTLTCLIQKFFPKDISVRWLHNKKLMRADQHTTTQPHRADNNTPTFFAYSRLAVPRANWKTDDEFTCQVIHEALPKTRTLEKSVVINSGLALEDLCVEEAESEELEEAWASLLVFIALFLLSVSYGAAVSLCKVKWVLTVILQGQPQASRDYTSAAQRPLPPVGETSPSIFPLSLENEDPAGQVVIGCLVQGFFPSVPLNVTWNQSGNDVSVKNFPAVLTGSLYTMSSQLTLPASLCPNEKSSVICQVQHLSKASQTVTVPCKEGSRACPASLSAPTVWCPSCELSLSLHPPALEDLLLGSNASLTCTLHGLRSAEGASFTWSPTGGKTAVLGPPQRDSCGCYSVSSVLPGCADPWNSGQTFSCSATHPESKSSLTATIRKNIGNTFRPQVHLLPPPSEELALNELVTLTCLVRGFSPKDVLVRWLQGNQELPREKYVTWDPLPEPGQTVATFTVTSVLRVDAEVWKQGDTFSCMVGHEALPLAFTQKTIDRLAEPQPWLVLDLMQDGPEEDSPEASLWPTTVTLLTLFLLSLFYSTALTVTSIRATPDSREHQCHCGGPASLNSPNAALSGHSVRVQPAQSPMTRGRGVTEYCQIGGLALWTDETRRPGVRPCSWDFGPYGRAPLRRGPGGRGVGVGSHPTLRRDRAGRPCLAVQGGGGEQQGAARVAWVPSVRNQQKPPSCPTPGGTGEAQPAARLAAHLAAHLGWRHAASPGSREAEPERRATPRPGTLPAPRAPRLQSQVPRVRLPAAAAAGGGGVAAEQSPPSPVTRSNAPLRQPCSWPSPSVTSLQKSSRISPAGHGPRPGLRATSQVRNRHSAVGPPVIPGTSPPSERQHRAAPIKSKGPRGGGKSWIRHPLRQTVPDVLRFLPHFIENG</sequence>
<feature type="region of interest" description="Disordered" evidence="2">
    <location>
        <begin position="1078"/>
        <end position="1099"/>
    </location>
</feature>
<gene>
    <name evidence="4" type="ORF">MRATA1EN1_LOCUS7264</name>
</gene>
<feature type="domain" description="Ig-like" evidence="3">
    <location>
        <begin position="573"/>
        <end position="664"/>
    </location>
</feature>
<evidence type="ECO:0000256" key="1">
    <source>
        <dbReference type="ARBA" id="ARBA00023319"/>
    </source>
</evidence>
<dbReference type="CDD" id="cd04986">
    <property type="entry name" value="IgC1_CH2_IgA"/>
    <property type="match status" value="1"/>
</dbReference>
<dbReference type="Gene3D" id="2.60.40.10">
    <property type="entry name" value="Immunoglobulins"/>
    <property type="match status" value="7"/>
</dbReference>
<evidence type="ECO:0000256" key="2">
    <source>
        <dbReference type="SAM" id="MobiDB-lite"/>
    </source>
</evidence>
<dbReference type="InterPro" id="IPR007110">
    <property type="entry name" value="Ig-like_dom"/>
</dbReference>
<dbReference type="Pfam" id="PF07654">
    <property type="entry name" value="C1-set"/>
    <property type="match status" value="6"/>
</dbReference>
<feature type="domain" description="Ig-like" evidence="3">
    <location>
        <begin position="794"/>
        <end position="896"/>
    </location>
</feature>
<feature type="region of interest" description="Disordered" evidence="2">
    <location>
        <begin position="1115"/>
        <end position="1261"/>
    </location>
</feature>
<proteinExistence type="predicted"/>
<evidence type="ECO:0000313" key="5">
    <source>
        <dbReference type="Proteomes" id="UP001176941"/>
    </source>
</evidence>
<name>A0ABN8Y9S0_RANTA</name>
<feature type="domain" description="Ig-like" evidence="3">
    <location>
        <begin position="22"/>
        <end position="112"/>
    </location>
</feature>
<dbReference type="PROSITE" id="PS50835">
    <property type="entry name" value="IG_LIKE"/>
    <property type="match status" value="7"/>
</dbReference>
<dbReference type="InterPro" id="IPR036179">
    <property type="entry name" value="Ig-like_dom_sf"/>
</dbReference>
<dbReference type="InterPro" id="IPR003006">
    <property type="entry name" value="Ig/MHC_CS"/>
</dbReference>
<dbReference type="InterPro" id="IPR003597">
    <property type="entry name" value="Ig_C1-set"/>
</dbReference>
<dbReference type="EMBL" id="OX459952">
    <property type="protein sequence ID" value="CAI9158302.1"/>
    <property type="molecule type" value="Genomic_DNA"/>
</dbReference>
<reference evidence="4" key="1">
    <citation type="submission" date="2023-04" db="EMBL/GenBank/DDBJ databases">
        <authorList>
            <consortium name="ELIXIR-Norway"/>
        </authorList>
    </citation>
    <scope>NUCLEOTIDE SEQUENCE [LARGE SCALE GENOMIC DNA]</scope>
</reference>
<dbReference type="PANTHER" id="PTHR23411">
    <property type="entry name" value="TAPASIN"/>
    <property type="match status" value="1"/>
</dbReference>
<feature type="domain" description="Ig-like" evidence="3">
    <location>
        <begin position="255"/>
        <end position="355"/>
    </location>
</feature>
<feature type="domain" description="Ig-like" evidence="3">
    <location>
        <begin position="388"/>
        <end position="486"/>
    </location>
</feature>
<evidence type="ECO:0000259" key="3">
    <source>
        <dbReference type="PROSITE" id="PS50835"/>
    </source>
</evidence>
<accession>A0ABN8Y9S0</accession>
<dbReference type="InterPro" id="IPR050380">
    <property type="entry name" value="Immune_Resp_Modulators"/>
</dbReference>
<dbReference type="CDD" id="cd05768">
    <property type="entry name" value="IgC1_CH3_IgAGD_CH4_IgAEM"/>
    <property type="match status" value="2"/>
</dbReference>
<dbReference type="InterPro" id="IPR013151">
    <property type="entry name" value="Immunoglobulin_dom"/>
</dbReference>
<feature type="compositionally biased region" description="Polar residues" evidence="2">
    <location>
        <begin position="1175"/>
        <end position="1202"/>
    </location>
</feature>
<evidence type="ECO:0000313" key="4">
    <source>
        <dbReference type="EMBL" id="CAI9158302.1"/>
    </source>
</evidence>
<dbReference type="SMART" id="SM00407">
    <property type="entry name" value="IGc1"/>
    <property type="match status" value="7"/>
</dbReference>
<feature type="region of interest" description="Disordered" evidence="2">
    <location>
        <begin position="227"/>
        <end position="258"/>
    </location>
</feature>
<feature type="domain" description="Ig-like" evidence="3">
    <location>
        <begin position="686"/>
        <end position="785"/>
    </location>
</feature>
<dbReference type="Proteomes" id="UP001176941">
    <property type="component" value="Chromosome 16"/>
</dbReference>
<dbReference type="PROSITE" id="PS00290">
    <property type="entry name" value="IG_MHC"/>
    <property type="match status" value="5"/>
</dbReference>
<keyword evidence="5" id="KW-1185">Reference proteome</keyword>
<dbReference type="SUPFAM" id="SSF48726">
    <property type="entry name" value="Immunoglobulin"/>
    <property type="match status" value="7"/>
</dbReference>
<dbReference type="Pfam" id="PF00047">
    <property type="entry name" value="ig"/>
    <property type="match status" value="1"/>
</dbReference>
<feature type="region of interest" description="Disordered" evidence="2">
    <location>
        <begin position="1030"/>
        <end position="1050"/>
    </location>
</feature>